<dbReference type="Proteomes" id="UP000000370">
    <property type="component" value="Chromosome"/>
</dbReference>
<sequence length="869" mass="97919" precursor="true">MKLLKKILLSCLAVLLVGVISYGVYYLIHYVFYDDYKDYLLEYSYEEGKKFIPLTDNSPSVEGMVLGVENANLKLYVNQHTGEIAIYDKRNGEIAYSNPQHADADTLANEVNKNLLKSQLIVEYFNNNQALSNFNSYEHSTLLNQITIEAIKDGFRFIYKIGDAKSKTGIVPMYIKSERLESFLANLDEKDAKYVRKRYKESKDYSGYLELAFDINAAMATLNKIESYLILAGYSEEDYRNDMSVAEGDVELPISFTIPLEYRLVGDGIKATVNTSQIEEYGGGKLYRIQLLRYFAAGGMEESGYLVLPNGSGSLVYFNNGKVNAAEYSQFVYGIDPLVADIAVVENTEPARLPLFGIQKENYGVLATIESGDSLANISASISGVRNSYNNAFVSFPVRGFELVAIGGNTGNDTMMTIIEPKMMKQDFTVRYSMLTKEYDGYSGMANYYRERLISEGKLTKHAENTELNFYMDVIGGVKRTNFFLGTQYREIYKATTYEDANTIVKDLNQNGVNKIIMNYQGTFNGGYFHDVTDKFKLIKKLGSEKELENLSKALEENGGKLYADVAFQKVTWISKRYKHKVENVFYFGSAMEGIFGQVNPTTLIQLSSLGYPETIYNLVSPKFLPRYVTGFSKGIKDIDITGISLRDLGDVLTSDKKRTNFINREEAKQVVEAQFETLKRTGKQMMVSGGNSYSLPYASNILNAPLVHNDFFLMDEEIPLYQMIFHGCIDYCGSAINLMDTSDKSDVILKLIEYGAAPHFTFTYQSSSELKYTGLNSKYSTTFENWKQDAISLYSEVNSVLKNVTGATIKKHEILDTGVRKITYNNGIIIYVNTTNFAYKTDGIIIPAKGYEMEGGTNEEKKEINTQP</sequence>
<dbReference type="STRING" id="357809.Cphy_2269"/>
<dbReference type="InterPro" id="IPR043751">
    <property type="entry name" value="DUF5696"/>
</dbReference>
<dbReference type="AlphaFoldDB" id="A9KK60"/>
<dbReference type="EMBL" id="CP000885">
    <property type="protein sequence ID" value="ABX42632.1"/>
    <property type="molecule type" value="Genomic_DNA"/>
</dbReference>
<organism evidence="1 2">
    <name type="scientific">Lachnoclostridium phytofermentans (strain ATCC 700394 / DSM 18823 / ISDg)</name>
    <name type="common">Clostridium phytofermentans</name>
    <dbReference type="NCBI Taxonomy" id="357809"/>
    <lineage>
        <taxon>Bacteria</taxon>
        <taxon>Bacillati</taxon>
        <taxon>Bacillota</taxon>
        <taxon>Clostridia</taxon>
        <taxon>Lachnospirales</taxon>
        <taxon>Lachnospiraceae</taxon>
    </lineage>
</organism>
<proteinExistence type="predicted"/>
<evidence type="ECO:0000313" key="1">
    <source>
        <dbReference type="EMBL" id="ABX42632.1"/>
    </source>
</evidence>
<dbReference type="eggNOG" id="COG3420">
    <property type="taxonomic scope" value="Bacteria"/>
</dbReference>
<accession>A9KK60</accession>
<name>A9KK60_LACP7</name>
<dbReference type="OrthoDB" id="9793135at2"/>
<dbReference type="RefSeq" id="WP_012200286.1">
    <property type="nucleotide sequence ID" value="NC_010001.1"/>
</dbReference>
<gene>
    <name evidence="1" type="ordered locus">Cphy_2269</name>
</gene>
<dbReference type="Pfam" id="PF18952">
    <property type="entry name" value="DUF5696"/>
    <property type="match status" value="1"/>
</dbReference>
<dbReference type="KEGG" id="cpy:Cphy_2269"/>
<evidence type="ECO:0000313" key="2">
    <source>
        <dbReference type="Proteomes" id="UP000000370"/>
    </source>
</evidence>
<dbReference type="HOGENOM" id="CLU_014011_0_0_9"/>
<reference evidence="2" key="1">
    <citation type="submission" date="2007-11" db="EMBL/GenBank/DDBJ databases">
        <title>Complete genome sequence of Clostridium phytofermentans ISDg.</title>
        <authorList>
            <person name="Leschine S.B."/>
            <person name="Warnick T.A."/>
            <person name="Blanchard J.L."/>
            <person name="Schnell D.J."/>
            <person name="Petit E.L."/>
            <person name="LaTouf W.G."/>
            <person name="Copeland A."/>
            <person name="Lucas S."/>
            <person name="Lapidus A."/>
            <person name="Barry K."/>
            <person name="Glavina del Rio T."/>
            <person name="Dalin E."/>
            <person name="Tice H."/>
            <person name="Pitluck S."/>
            <person name="Kiss H."/>
            <person name="Brettin T."/>
            <person name="Bruce D."/>
            <person name="Detter J.C."/>
            <person name="Han C."/>
            <person name="Kuske C."/>
            <person name="Schmutz J."/>
            <person name="Larimer F."/>
            <person name="Land M."/>
            <person name="Hauser L."/>
            <person name="Kyrpides N."/>
            <person name="Kim E.A."/>
            <person name="Richardson P."/>
        </authorList>
    </citation>
    <scope>NUCLEOTIDE SEQUENCE [LARGE SCALE GENOMIC DNA]</scope>
    <source>
        <strain evidence="2">ATCC 700394 / DSM 18823 / ISDg</strain>
    </source>
</reference>
<keyword evidence="2" id="KW-1185">Reference proteome</keyword>
<protein>
    <submittedName>
        <fullName evidence="1">Uncharacterized protein</fullName>
    </submittedName>
</protein>